<evidence type="ECO:0000256" key="7">
    <source>
        <dbReference type="ARBA" id="ARBA00023295"/>
    </source>
</evidence>
<evidence type="ECO:0000256" key="1">
    <source>
        <dbReference type="ARBA" id="ARBA00000681"/>
    </source>
</evidence>
<keyword evidence="5 9" id="KW-0378">Hydrolase</keyword>
<organism evidence="11 12">
    <name type="scientific">Asticcacaulis currens</name>
    <dbReference type="NCBI Taxonomy" id="2984210"/>
    <lineage>
        <taxon>Bacteria</taxon>
        <taxon>Pseudomonadati</taxon>
        <taxon>Pseudomonadota</taxon>
        <taxon>Alphaproteobacteria</taxon>
        <taxon>Caulobacterales</taxon>
        <taxon>Caulobacteraceae</taxon>
        <taxon>Asticcacaulis</taxon>
    </lineage>
</organism>
<dbReference type="InterPro" id="IPR017853">
    <property type="entry name" value="GH"/>
</dbReference>
<keyword evidence="8 9" id="KW-0624">Polysaccharide degradation</keyword>
<accession>A0ABT5ID64</accession>
<dbReference type="PANTHER" id="PTHR31490">
    <property type="entry name" value="GLYCOSYL HYDROLASE"/>
    <property type="match status" value="1"/>
</dbReference>
<dbReference type="Gene3D" id="3.20.20.80">
    <property type="entry name" value="Glycosidases"/>
    <property type="match status" value="1"/>
</dbReference>
<evidence type="ECO:0000313" key="11">
    <source>
        <dbReference type="EMBL" id="MDC7694130.1"/>
    </source>
</evidence>
<evidence type="ECO:0000256" key="3">
    <source>
        <dbReference type="ARBA" id="ARBA00022651"/>
    </source>
</evidence>
<dbReference type="SMART" id="SM00633">
    <property type="entry name" value="Glyco_10"/>
    <property type="match status" value="1"/>
</dbReference>
<dbReference type="PROSITE" id="PS51257">
    <property type="entry name" value="PROKAR_LIPOPROTEIN"/>
    <property type="match status" value="1"/>
</dbReference>
<keyword evidence="12" id="KW-1185">Reference proteome</keyword>
<name>A0ABT5ID64_9CAUL</name>
<feature type="domain" description="GH10" evidence="10">
    <location>
        <begin position="32"/>
        <end position="353"/>
    </location>
</feature>
<evidence type="ECO:0000256" key="6">
    <source>
        <dbReference type="ARBA" id="ARBA00023277"/>
    </source>
</evidence>
<comment type="caution">
    <text evidence="11">The sequence shown here is derived from an EMBL/GenBank/DDBJ whole genome shotgun (WGS) entry which is preliminary data.</text>
</comment>
<reference evidence="11 12" key="1">
    <citation type="submission" date="2023-01" db="EMBL/GenBank/DDBJ databases">
        <title>Novel species of the genus Asticcacaulis isolated from rivers.</title>
        <authorList>
            <person name="Lu H."/>
        </authorList>
    </citation>
    <scope>NUCLEOTIDE SEQUENCE [LARGE SCALE GENOMIC DNA]</scope>
    <source>
        <strain evidence="11 12">DXS10W</strain>
    </source>
</reference>
<gene>
    <name evidence="11" type="ORF">PQU94_07510</name>
</gene>
<dbReference type="PRINTS" id="PR00134">
    <property type="entry name" value="GLHYDRLASE10"/>
</dbReference>
<dbReference type="EC" id="3.2.1.8" evidence="9"/>
<evidence type="ECO:0000256" key="2">
    <source>
        <dbReference type="ARBA" id="ARBA00007495"/>
    </source>
</evidence>
<evidence type="ECO:0000256" key="8">
    <source>
        <dbReference type="ARBA" id="ARBA00023326"/>
    </source>
</evidence>
<dbReference type="PANTHER" id="PTHR31490:SF88">
    <property type="entry name" value="BETA-XYLANASE"/>
    <property type="match status" value="1"/>
</dbReference>
<dbReference type="Proteomes" id="UP001216595">
    <property type="component" value="Unassembled WGS sequence"/>
</dbReference>
<proteinExistence type="inferred from homology"/>
<dbReference type="PROSITE" id="PS51760">
    <property type="entry name" value="GH10_2"/>
    <property type="match status" value="1"/>
</dbReference>
<dbReference type="InterPro" id="IPR001000">
    <property type="entry name" value="GH10_dom"/>
</dbReference>
<evidence type="ECO:0000259" key="10">
    <source>
        <dbReference type="PROSITE" id="PS51760"/>
    </source>
</evidence>
<keyword evidence="4" id="KW-0732">Signal</keyword>
<dbReference type="SUPFAM" id="SSF51445">
    <property type="entry name" value="(Trans)glycosidases"/>
    <property type="match status" value="1"/>
</dbReference>
<protein>
    <recommendedName>
        <fullName evidence="9">Beta-xylanase</fullName>
        <ecNumber evidence="9">3.2.1.8</ecNumber>
    </recommendedName>
</protein>
<comment type="catalytic activity">
    <reaction evidence="1 9">
        <text>Endohydrolysis of (1-&gt;4)-beta-D-xylosidic linkages in xylans.</text>
        <dbReference type="EC" id="3.2.1.8"/>
    </reaction>
</comment>
<comment type="similarity">
    <text evidence="2 9">Belongs to the glycosyl hydrolase 10 (cellulase F) family.</text>
</comment>
<keyword evidence="7 9" id="KW-0326">Glycosidase</keyword>
<evidence type="ECO:0000256" key="5">
    <source>
        <dbReference type="ARBA" id="ARBA00022801"/>
    </source>
</evidence>
<evidence type="ECO:0000256" key="9">
    <source>
        <dbReference type="RuleBase" id="RU361174"/>
    </source>
</evidence>
<evidence type="ECO:0000313" key="12">
    <source>
        <dbReference type="Proteomes" id="UP001216595"/>
    </source>
</evidence>
<evidence type="ECO:0000256" key="4">
    <source>
        <dbReference type="ARBA" id="ARBA00022729"/>
    </source>
</evidence>
<sequence length="354" mass="39751">MTTKSQGFPRRTALMGLGATLVSACSRGEAATGDTLPLKSHVSFPLGVCAMTAQVNDPQWASLIATHFDRITPEWEMKMEYILQPDGSLRFDAPDRIVAQARLNGQSVLGHTLIWYAQDGDYFQQLKADRRDFETAYRTYIRQVMSHYKGQVDGWDVVNEAIRDDGSDLRDCLWREVLGEAYIDIAYRAAHEADPACPLILNDYNLEYYPAKRKRFLKLVEGLQKRGVPLNVLGTQTHIAADLSKGAITETLRDLAATGLKIHLSELDVSLKEAAKNALDFRNYRDAQRALYEEVAEAYTALPTAQQFGLTLWGLRDEDSWYNRQNKGMVADEPLLFDDAGRLKPVGQAFVKAL</sequence>
<keyword evidence="3" id="KW-0858">Xylan degradation</keyword>
<dbReference type="InterPro" id="IPR044846">
    <property type="entry name" value="GH10"/>
</dbReference>
<dbReference type="Pfam" id="PF00331">
    <property type="entry name" value="Glyco_hydro_10"/>
    <property type="match status" value="1"/>
</dbReference>
<keyword evidence="6 9" id="KW-0119">Carbohydrate metabolism</keyword>
<dbReference type="EMBL" id="JAQQKW010000003">
    <property type="protein sequence ID" value="MDC7694130.1"/>
    <property type="molecule type" value="Genomic_DNA"/>
</dbReference>
<dbReference type="RefSeq" id="WP_272740842.1">
    <property type="nucleotide sequence ID" value="NZ_JAQQKW010000003.1"/>
</dbReference>